<keyword evidence="1" id="KW-0812">Transmembrane</keyword>
<dbReference type="PANTHER" id="PTHR45884">
    <property type="entry name" value="N-ACETYLTRANSFERASE ECO"/>
    <property type="match status" value="1"/>
</dbReference>
<feature type="domain" description="N-acetyltransferase ESCO acetyl-transferase" evidence="2">
    <location>
        <begin position="285"/>
        <end position="351"/>
    </location>
</feature>
<accession>K2N6E3</accession>
<dbReference type="OrthoDB" id="428854at2759"/>
<reference evidence="3 4" key="1">
    <citation type="journal article" date="2012" name="BMC Genomics">
        <title>Comparative genomic analysis of human infective Trypanosoma cruzi lineages with the bat-restricted subspecies T. cruzi marinkellei.</title>
        <authorList>
            <person name="Franzen O."/>
            <person name="Talavera-Lopez C."/>
            <person name="Ochaya S."/>
            <person name="Butler C.E."/>
            <person name="Messenger L.A."/>
            <person name="Lewis M.D."/>
            <person name="Llewellyn M.S."/>
            <person name="Marinkelle C.J."/>
            <person name="Tyler K.M."/>
            <person name="Miles M.A."/>
            <person name="Andersson B."/>
        </authorList>
    </citation>
    <scope>NUCLEOTIDE SEQUENCE [LARGE SCALE GENOMIC DNA]</scope>
    <source>
        <strain evidence="3 4">B7</strain>
    </source>
</reference>
<sequence>MRVGGVPPNVPRFSSCYLCVCVCVLPCLRLLGITFMKAAPKKNVSVLLGRASGAKRKRRPLPKADVGVAKKFGDPNAPMRAFFLSEGKLLQGLLCPPCLFMDACLFQRVGDASADDAGIFSAAPLRYAVIPGFFVHPSPSPFKQSAKSPRAARDAVCKASLRKFLKKAFDVARHAMGAVNDIPNDSLLIVAFAFTTGATADATKTRNRVCHFEGNRVSSANVAGGLRRWGEVVGLCVAHELSRAYRVRCELNCNIGVRPGSNEQVEERRELTGTREGDSWCVESSFCGVQFFWVAESHRRRGIGRAMVELARKNVSYGLEIPPEQVAFSEPTAHGTLFARRYAGRDDFLVF</sequence>
<dbReference type="Pfam" id="PF13880">
    <property type="entry name" value="Acetyltransf_13"/>
    <property type="match status" value="1"/>
</dbReference>
<dbReference type="InterPro" id="IPR016181">
    <property type="entry name" value="Acyl_CoA_acyltransferase"/>
</dbReference>
<evidence type="ECO:0000313" key="3">
    <source>
        <dbReference type="EMBL" id="EKF30211.1"/>
    </source>
</evidence>
<keyword evidence="1" id="KW-0472">Membrane</keyword>
<comment type="caution">
    <text evidence="3">The sequence shown here is derived from an EMBL/GenBank/DDBJ whole genome shotgun (WGS) entry which is preliminary data.</text>
</comment>
<dbReference type="GO" id="GO:0005634">
    <property type="term" value="C:nucleus"/>
    <property type="evidence" value="ECO:0007669"/>
    <property type="project" value="TreeGrafter"/>
</dbReference>
<dbReference type="SUPFAM" id="SSF55729">
    <property type="entry name" value="Acyl-CoA N-acyltransferases (Nat)"/>
    <property type="match status" value="1"/>
</dbReference>
<dbReference type="PANTHER" id="PTHR45884:SF2">
    <property type="entry name" value="N-ACETYLTRANSFERASE ECO"/>
    <property type="match status" value="1"/>
</dbReference>
<protein>
    <submittedName>
        <fullName evidence="3">Peroxisome targeting signal 1 receptor, putative</fullName>
    </submittedName>
</protein>
<name>K2N6E3_TRYCR</name>
<dbReference type="GO" id="GO:0061733">
    <property type="term" value="F:protein-lysine-acetyltransferase activity"/>
    <property type="evidence" value="ECO:0007669"/>
    <property type="project" value="TreeGrafter"/>
</dbReference>
<evidence type="ECO:0000313" key="4">
    <source>
        <dbReference type="Proteomes" id="UP000007350"/>
    </source>
</evidence>
<dbReference type="GO" id="GO:0000785">
    <property type="term" value="C:chromatin"/>
    <property type="evidence" value="ECO:0007669"/>
    <property type="project" value="TreeGrafter"/>
</dbReference>
<keyword evidence="1" id="KW-1133">Transmembrane helix</keyword>
<keyword evidence="3" id="KW-0675">Receptor</keyword>
<gene>
    <name evidence="3" type="ORF">MOQ_005984</name>
</gene>
<dbReference type="Proteomes" id="UP000007350">
    <property type="component" value="Unassembled WGS sequence"/>
</dbReference>
<evidence type="ECO:0000256" key="1">
    <source>
        <dbReference type="SAM" id="Phobius"/>
    </source>
</evidence>
<keyword evidence="4" id="KW-1185">Reference proteome</keyword>
<dbReference type="EMBL" id="AHKC01012354">
    <property type="protein sequence ID" value="EKF30211.1"/>
    <property type="molecule type" value="Genomic_DNA"/>
</dbReference>
<feature type="transmembrane region" description="Helical" evidence="1">
    <location>
        <begin position="12"/>
        <end position="32"/>
    </location>
</feature>
<dbReference type="InterPro" id="IPR028009">
    <property type="entry name" value="ESCO_Acetyltransf_dom"/>
</dbReference>
<organism evidence="3 4">
    <name type="scientific">Trypanosoma cruzi marinkellei</name>
    <dbReference type="NCBI Taxonomy" id="85056"/>
    <lineage>
        <taxon>Eukaryota</taxon>
        <taxon>Discoba</taxon>
        <taxon>Euglenozoa</taxon>
        <taxon>Kinetoplastea</taxon>
        <taxon>Metakinetoplastina</taxon>
        <taxon>Trypanosomatida</taxon>
        <taxon>Trypanosomatidae</taxon>
        <taxon>Trypanosoma</taxon>
        <taxon>Schizotrypanum</taxon>
    </lineage>
</organism>
<dbReference type="GO" id="GO:0007064">
    <property type="term" value="P:mitotic sister chromatid cohesion"/>
    <property type="evidence" value="ECO:0007669"/>
    <property type="project" value="TreeGrafter"/>
</dbReference>
<evidence type="ECO:0000259" key="2">
    <source>
        <dbReference type="Pfam" id="PF13880"/>
    </source>
</evidence>
<proteinExistence type="predicted"/>
<dbReference type="AlphaFoldDB" id="K2N6E3"/>
<dbReference type="CDD" id="cd04301">
    <property type="entry name" value="NAT_SF"/>
    <property type="match status" value="1"/>
</dbReference>